<dbReference type="SUPFAM" id="SSF53448">
    <property type="entry name" value="Nucleotide-diphospho-sugar transferases"/>
    <property type="match status" value="1"/>
</dbReference>
<dbReference type="Gene3D" id="3.90.550.10">
    <property type="entry name" value="Spore Coat Polysaccharide Biosynthesis Protein SpsA, Chain A"/>
    <property type="match status" value="1"/>
</dbReference>
<keyword evidence="2" id="KW-1185">Reference proteome</keyword>
<dbReference type="PANTHER" id="PTHR43646">
    <property type="entry name" value="GLYCOSYLTRANSFERASE"/>
    <property type="match status" value="1"/>
</dbReference>
<comment type="caution">
    <text evidence="1">The sequence shown here is derived from an EMBL/GenBank/DDBJ whole genome shotgun (WGS) entry which is preliminary data.</text>
</comment>
<dbReference type="InterPro" id="IPR029044">
    <property type="entry name" value="Nucleotide-diphossugar_trans"/>
</dbReference>
<protein>
    <submittedName>
        <fullName evidence="1">Mycofactocin biosynthesis glycosyltransferase MftF</fullName>
    </submittedName>
</protein>
<dbReference type="Proteomes" id="UP001201161">
    <property type="component" value="Unassembled WGS sequence"/>
</dbReference>
<evidence type="ECO:0000313" key="2">
    <source>
        <dbReference type="Proteomes" id="UP001201161"/>
    </source>
</evidence>
<evidence type="ECO:0000313" key="1">
    <source>
        <dbReference type="EMBL" id="MCF6378134.1"/>
    </source>
</evidence>
<dbReference type="NCBIfam" id="TIGR03965">
    <property type="entry name" value="mycofact_glyco"/>
    <property type="match status" value="1"/>
</dbReference>
<dbReference type="EMBL" id="JAKJHZ010000007">
    <property type="protein sequence ID" value="MCF6378134.1"/>
    <property type="molecule type" value="Genomic_DNA"/>
</dbReference>
<dbReference type="InterPro" id="IPR023981">
    <property type="entry name" value="MftF"/>
</dbReference>
<dbReference type="RefSeq" id="WP_236401891.1">
    <property type="nucleotide sequence ID" value="NZ_JAKJHZ010000007.1"/>
</dbReference>
<gene>
    <name evidence="1" type="primary">mftF</name>
    <name evidence="1" type="ORF">L2K70_11020</name>
</gene>
<dbReference type="PANTHER" id="PTHR43646:SF6">
    <property type="entry name" value="PRE-MYCOFACTOCIN GLYCOSYLTRANSFERASE"/>
    <property type="match status" value="1"/>
</dbReference>
<reference evidence="1 2" key="1">
    <citation type="submission" date="2022-01" db="EMBL/GenBank/DDBJ databases">
        <title>Nocardioides sp. nov., an actinomycete isolated from mining soil.</title>
        <authorList>
            <person name="Liu L."/>
        </authorList>
    </citation>
    <scope>NUCLEOTIDE SEQUENCE [LARGE SCALE GENOMIC DNA]</scope>
    <source>
        <strain evidence="1 2">KLBMP 9356</strain>
    </source>
</reference>
<sequence length="455" mass="48520">MLFDDVLVFDSGRLLVGGSPLRAVRLSARAAELLAGGTVVADGGDASVLAARLLDGNLAFPVLPERLLRPEQVTVVVPVRDRPAQLDRCLEALAPLQTIVVDDASERPDAVARVVARHGARHVVLTDNLGPAGARNAGLEQVTTPFVAFVDSDVTATPETLLHLGGHFGDELVCLVGPLVDGTARSARPRWFERYDAAASSLDLGTRPASVSPGASVGWLPGACLVVRAEVLRSVGGFNPSMRVGEDVDLVWRLVDHGHRVRYEPSCRVGHDTRSSMQAWLARKFIYGTGGGALGLKHGDAVAPARMSVASAVVGAALLLRRRRAVPAAVGSAVWATLRVARTLPPGAPRSLAVRLVLEGTMWAARQESSLLLRHWWPLTAIACARSTAVRRAVLSAAVLDLAVFVHERPQLDLPSAAAGRRLDDLAYGLGLWVGAVRHRSVRCLLPRLRSTPRR</sequence>
<organism evidence="1 2">
    <name type="scientific">Nocardioides potassii</name>
    <dbReference type="NCBI Taxonomy" id="2911371"/>
    <lineage>
        <taxon>Bacteria</taxon>
        <taxon>Bacillati</taxon>
        <taxon>Actinomycetota</taxon>
        <taxon>Actinomycetes</taxon>
        <taxon>Propionibacteriales</taxon>
        <taxon>Nocardioidaceae</taxon>
        <taxon>Nocardioides</taxon>
    </lineage>
</organism>
<dbReference type="Pfam" id="PF13641">
    <property type="entry name" value="Glyco_tranf_2_3"/>
    <property type="match status" value="1"/>
</dbReference>
<accession>A0ABS9HCJ0</accession>
<name>A0ABS9HCJ0_9ACTN</name>
<proteinExistence type="predicted"/>